<sequence>MENSVLGNALEGVPDEDEEDEEKTPKDSIVDSTENMDEKTRDELRDQVYDAMAEKEEEKEKVGEKLSEEQEMSVDGGDAEAGQDKCDAGKEENQSEDDKGEAEKEDKTENKEAGKESNEEEEAAEEDDGEEAEEVEEGEGSDEEMGDKTEEEGDGAADKTCKCGFVVQDGEDEEVGNLQLAWEMLEVAKVIYKRKEAKDDQLMAAQAHLKLGEVSVESGVPEAAGEDLDADSRLLAETHYQLGLTHGLNLQHGAAVAELSRSISVIKSRLGEETRARRRRPRSSSLPSTCVNSPGRQVAGAGGQGRGPGGAARGEEGDGGAEGLAARDPGESGGRQRESENGQVEETGESKEGRRGEEDEAGWRDAAEP</sequence>
<feature type="compositionally biased region" description="Basic and acidic residues" evidence="3">
    <location>
        <begin position="82"/>
        <end position="117"/>
    </location>
</feature>
<dbReference type="AlphaFoldDB" id="Q4SSN2"/>
<dbReference type="KEGG" id="tng:GSTEN00013356G001"/>
<dbReference type="PANTHER" id="PTHR15081:SF1">
    <property type="entry name" value="NUCLEAR AUTOANTIGENIC SPERM PROTEIN"/>
    <property type="match status" value="1"/>
</dbReference>
<gene>
    <name evidence="4" type="ORF">GSTENG00013356001</name>
</gene>
<feature type="compositionally biased region" description="Basic and acidic residues" evidence="3">
    <location>
        <begin position="328"/>
        <end position="340"/>
    </location>
</feature>
<feature type="compositionally biased region" description="Acidic residues" evidence="3">
    <location>
        <begin position="118"/>
        <end position="155"/>
    </location>
</feature>
<dbReference type="PANTHER" id="PTHR15081">
    <property type="entry name" value="NUCLEAR AUTOANTIGENIC SPERM PROTEIN NASP -RELATED"/>
    <property type="match status" value="1"/>
</dbReference>
<evidence type="ECO:0000256" key="3">
    <source>
        <dbReference type="SAM" id="MobiDB-lite"/>
    </source>
</evidence>
<feature type="region of interest" description="Disordered" evidence="3">
    <location>
        <begin position="270"/>
        <end position="369"/>
    </location>
</feature>
<dbReference type="OrthoDB" id="5587616at2759"/>
<accession>Q4SSN2</accession>
<dbReference type="GO" id="GO:0005654">
    <property type="term" value="C:nucleoplasm"/>
    <property type="evidence" value="ECO:0007669"/>
    <property type="project" value="TreeGrafter"/>
</dbReference>
<proteinExistence type="predicted"/>
<evidence type="ECO:0000256" key="2">
    <source>
        <dbReference type="ARBA" id="ARBA00022803"/>
    </source>
</evidence>
<organism evidence="4">
    <name type="scientific">Tetraodon nigroviridis</name>
    <name type="common">Spotted green pufferfish</name>
    <name type="synonym">Chelonodon nigroviridis</name>
    <dbReference type="NCBI Taxonomy" id="99883"/>
    <lineage>
        <taxon>Eukaryota</taxon>
        <taxon>Metazoa</taxon>
        <taxon>Chordata</taxon>
        <taxon>Craniata</taxon>
        <taxon>Vertebrata</taxon>
        <taxon>Euteleostomi</taxon>
        <taxon>Actinopterygii</taxon>
        <taxon>Neopterygii</taxon>
        <taxon>Teleostei</taxon>
        <taxon>Neoteleostei</taxon>
        <taxon>Acanthomorphata</taxon>
        <taxon>Eupercaria</taxon>
        <taxon>Tetraodontiformes</taxon>
        <taxon>Tetradontoidea</taxon>
        <taxon>Tetraodontidae</taxon>
        <taxon>Tetraodon</taxon>
    </lineage>
</organism>
<dbReference type="EMBL" id="CAAE01014367">
    <property type="protein sequence ID" value="CAF96350.1"/>
    <property type="molecule type" value="Genomic_DNA"/>
</dbReference>
<keyword evidence="2" id="KW-0802">TPR repeat</keyword>
<evidence type="ECO:0000256" key="1">
    <source>
        <dbReference type="ARBA" id="ARBA00022737"/>
    </source>
</evidence>
<feature type="region of interest" description="Disordered" evidence="3">
    <location>
        <begin position="1"/>
        <end position="161"/>
    </location>
</feature>
<feature type="compositionally biased region" description="Acidic residues" evidence="3">
    <location>
        <begin position="13"/>
        <end position="22"/>
    </location>
</feature>
<evidence type="ECO:0000313" key="4">
    <source>
        <dbReference type="EMBL" id="CAF96350.1"/>
    </source>
</evidence>
<dbReference type="GO" id="GO:0006335">
    <property type="term" value="P:DNA replication-dependent chromatin assembly"/>
    <property type="evidence" value="ECO:0007669"/>
    <property type="project" value="TreeGrafter"/>
</dbReference>
<name>Q4SSN2_TETNG</name>
<protein>
    <submittedName>
        <fullName evidence="4">(spotted green pufferfish) hypothetical protein</fullName>
    </submittedName>
</protein>
<feature type="compositionally biased region" description="Basic and acidic residues" evidence="3">
    <location>
        <begin position="36"/>
        <end position="68"/>
    </location>
</feature>
<comment type="caution">
    <text evidence="4">The sequence shown here is derived from an EMBL/GenBank/DDBJ whole genome shotgun (WGS) entry which is preliminary data.</text>
</comment>
<dbReference type="GO" id="GO:0042393">
    <property type="term" value="F:histone binding"/>
    <property type="evidence" value="ECO:0007669"/>
    <property type="project" value="TreeGrafter"/>
</dbReference>
<dbReference type="InterPro" id="IPR051730">
    <property type="entry name" value="NASP-like"/>
</dbReference>
<reference evidence="4" key="1">
    <citation type="journal article" date="2004" name="Nature">
        <title>Genome duplication in the teleost fish Tetraodon nigroviridis reveals the early vertebrate proto-karyotype.</title>
        <authorList>
            <person name="Jaillon O."/>
            <person name="Aury J.-M."/>
            <person name="Brunet F."/>
            <person name="Petit J.-L."/>
            <person name="Stange-Thomann N."/>
            <person name="Mauceli E."/>
            <person name="Bouneau L."/>
            <person name="Fischer C."/>
            <person name="Ozouf-Costaz C."/>
            <person name="Bernot A."/>
            <person name="Nicaud S."/>
            <person name="Jaffe D."/>
            <person name="Fisher S."/>
            <person name="Lutfalla G."/>
            <person name="Dossat C."/>
            <person name="Segurens B."/>
            <person name="Dasilva C."/>
            <person name="Salanoubat M."/>
            <person name="Levy M."/>
            <person name="Boudet N."/>
            <person name="Castellano S."/>
            <person name="Anthouard V."/>
            <person name="Jubin C."/>
            <person name="Castelli V."/>
            <person name="Katinka M."/>
            <person name="Vacherie B."/>
            <person name="Biemont C."/>
            <person name="Skalli Z."/>
            <person name="Cattolico L."/>
            <person name="Poulain J."/>
            <person name="De Berardinis V."/>
            <person name="Cruaud C."/>
            <person name="Duprat S."/>
            <person name="Brottier P."/>
            <person name="Coutanceau J.-P."/>
            <person name="Gouzy J."/>
            <person name="Parra G."/>
            <person name="Lardier G."/>
            <person name="Chapple C."/>
            <person name="McKernan K.J."/>
            <person name="McEwan P."/>
            <person name="Bosak S."/>
            <person name="Kellis M."/>
            <person name="Volff J.-N."/>
            <person name="Guigo R."/>
            <person name="Zody M.C."/>
            <person name="Mesirov J."/>
            <person name="Lindblad-Toh K."/>
            <person name="Birren B."/>
            <person name="Nusbaum C."/>
            <person name="Kahn D."/>
            <person name="Robinson-Rechavi M."/>
            <person name="Laudet V."/>
            <person name="Schachter V."/>
            <person name="Quetier F."/>
            <person name="Saurin W."/>
            <person name="Scarpelli C."/>
            <person name="Wincker P."/>
            <person name="Lander E.S."/>
            <person name="Weissenbach J."/>
            <person name="Roest Crollius H."/>
        </authorList>
    </citation>
    <scope>NUCLEOTIDE SEQUENCE [LARGE SCALE GENOMIC DNA]</scope>
</reference>
<keyword evidence="1" id="KW-0677">Repeat</keyword>
<feature type="compositionally biased region" description="Gly residues" evidence="3">
    <location>
        <begin position="300"/>
        <end position="312"/>
    </location>
</feature>
<reference evidence="4" key="2">
    <citation type="submission" date="2004-02" db="EMBL/GenBank/DDBJ databases">
        <authorList>
            <consortium name="Genoscope"/>
            <consortium name="Whitehead Institute Centre for Genome Research"/>
        </authorList>
    </citation>
    <scope>NUCLEOTIDE SEQUENCE</scope>
</reference>
<dbReference type="GO" id="GO:0034080">
    <property type="term" value="P:CENP-A containing chromatin assembly"/>
    <property type="evidence" value="ECO:0007669"/>
    <property type="project" value="TreeGrafter"/>
</dbReference>
<feature type="compositionally biased region" description="Basic and acidic residues" evidence="3">
    <location>
        <begin position="348"/>
        <end position="369"/>
    </location>
</feature>